<sequence>MDSPVPTPPARRKAGPRGLPVLGSFFPMLQEPLALANKLHAEYGDVSLVRVYNYPIAFLRNPVDVKRVLIDEPLAFPKPRIVNPFNGNGLTVSQGDLWKRQRHMVQPMFHKEKVRQWSGIFSEELAKGLQRWTALGAKGESFDMYTEAARLMFGVMWRTCFDEIPREEFFAGIMDAIDVFGRRRGPWGTLYYKLLPRLDPNIDRIGMALWLVNGWIYERLGQRRDRGTQEGDITLLSALVEARARDTGEGMEDRQVRDEIVNLFGASFEMIATSLTWAVHACTQHPEVTRAIREEVSAVRGDEPVRYEDVAKLPYTNRVVQEINRLNPPAWTILRETADEVEVGGVLLPKGTQLLMCPYAIHRHPDHWKDADRFDPDRFLPERLAGLHKCAYVPFGAGQRICVGQHMSQVDTVQTLATLLQQCDVEYLGKNPVEWQTRLTFVPKRGMPMRVRARRG</sequence>
<dbReference type="PANTHER" id="PTHR24291">
    <property type="entry name" value="CYTOCHROME P450 FAMILY 4"/>
    <property type="match status" value="1"/>
</dbReference>
<dbReference type="InterPro" id="IPR002401">
    <property type="entry name" value="Cyt_P450_E_grp-I"/>
</dbReference>
<evidence type="ECO:0000256" key="2">
    <source>
        <dbReference type="ARBA" id="ARBA00022617"/>
    </source>
</evidence>
<dbReference type="GO" id="GO:0020037">
    <property type="term" value="F:heme binding"/>
    <property type="evidence" value="ECO:0007669"/>
    <property type="project" value="InterPro"/>
</dbReference>
<keyword evidence="3 7" id="KW-0479">Metal-binding</keyword>
<dbReference type="GO" id="GO:0004497">
    <property type="term" value="F:monooxygenase activity"/>
    <property type="evidence" value="ECO:0007669"/>
    <property type="project" value="UniProtKB-KW"/>
</dbReference>
<dbReference type="GO" id="GO:0005506">
    <property type="term" value="F:iron ion binding"/>
    <property type="evidence" value="ECO:0007669"/>
    <property type="project" value="InterPro"/>
</dbReference>
<dbReference type="PRINTS" id="PR00463">
    <property type="entry name" value="EP450I"/>
</dbReference>
<evidence type="ECO:0000256" key="6">
    <source>
        <dbReference type="ARBA" id="ARBA00023033"/>
    </source>
</evidence>
<comment type="cofactor">
    <cofactor evidence="7">
        <name>heme</name>
        <dbReference type="ChEBI" id="CHEBI:30413"/>
    </cofactor>
</comment>
<organism evidence="9">
    <name type="scientific">Myxococcus fulvus</name>
    <dbReference type="NCBI Taxonomy" id="33"/>
    <lineage>
        <taxon>Bacteria</taxon>
        <taxon>Pseudomonadati</taxon>
        <taxon>Myxococcota</taxon>
        <taxon>Myxococcia</taxon>
        <taxon>Myxococcales</taxon>
        <taxon>Cystobacterineae</taxon>
        <taxon>Myxococcaceae</taxon>
        <taxon>Myxococcus</taxon>
    </lineage>
</organism>
<dbReference type="PANTHER" id="PTHR24291:SF50">
    <property type="entry name" value="BIFUNCTIONAL ALBAFLAVENONE MONOOXYGENASE_TERPENE SYNTHASE"/>
    <property type="match status" value="1"/>
</dbReference>
<name>A0A3Q8I2E2_MYXFU</name>
<keyword evidence="5 7" id="KW-0408">Iron</keyword>
<dbReference type="InterPro" id="IPR036396">
    <property type="entry name" value="Cyt_P450_sf"/>
</dbReference>
<evidence type="ECO:0000256" key="1">
    <source>
        <dbReference type="ARBA" id="ARBA00010617"/>
    </source>
</evidence>
<keyword evidence="6 8" id="KW-0503">Monooxygenase</keyword>
<dbReference type="InterPro" id="IPR017972">
    <property type="entry name" value="Cyt_P450_CS"/>
</dbReference>
<evidence type="ECO:0000256" key="4">
    <source>
        <dbReference type="ARBA" id="ARBA00023002"/>
    </source>
</evidence>
<keyword evidence="2 7" id="KW-0349">Heme</keyword>
<dbReference type="Pfam" id="PF00067">
    <property type="entry name" value="p450"/>
    <property type="match status" value="1"/>
</dbReference>
<evidence type="ECO:0000256" key="7">
    <source>
        <dbReference type="PIRSR" id="PIRSR602401-1"/>
    </source>
</evidence>
<protein>
    <submittedName>
        <fullName evidence="9">Cytochrome P450 family protein</fullName>
    </submittedName>
</protein>
<accession>A0A3Q8I2E2</accession>
<evidence type="ECO:0000313" key="9">
    <source>
        <dbReference type="EMBL" id="AYM52973.1"/>
    </source>
</evidence>
<evidence type="ECO:0000256" key="3">
    <source>
        <dbReference type="ARBA" id="ARBA00022723"/>
    </source>
</evidence>
<comment type="similarity">
    <text evidence="1 8">Belongs to the cytochrome P450 family.</text>
</comment>
<dbReference type="AlphaFoldDB" id="A0A3Q8I2E2"/>
<proteinExistence type="inferred from homology"/>
<reference evidence="9" key="1">
    <citation type="journal article" date="2018" name="J. Ind. Microbiol. Biotechnol.">
        <title>Genome mining reveals uncommon alkylpyrones as type III PKS products from myxobacteria.</title>
        <authorList>
            <person name="Hug J.J."/>
            <person name="Panter F."/>
            <person name="Krug D."/>
            <person name="Muller R."/>
        </authorList>
    </citation>
    <scope>NUCLEOTIDE SEQUENCE</scope>
    <source>
        <strain evidence="9">MCy8288</strain>
    </source>
</reference>
<dbReference type="GO" id="GO:0016705">
    <property type="term" value="F:oxidoreductase activity, acting on paired donors, with incorporation or reduction of molecular oxygen"/>
    <property type="evidence" value="ECO:0007669"/>
    <property type="project" value="InterPro"/>
</dbReference>
<dbReference type="Gene3D" id="1.10.630.10">
    <property type="entry name" value="Cytochrome P450"/>
    <property type="match status" value="1"/>
</dbReference>
<evidence type="ECO:0000256" key="8">
    <source>
        <dbReference type="RuleBase" id="RU000461"/>
    </source>
</evidence>
<dbReference type="SUPFAM" id="SSF48264">
    <property type="entry name" value="Cytochrome P450"/>
    <property type="match status" value="1"/>
</dbReference>
<dbReference type="InterPro" id="IPR050196">
    <property type="entry name" value="Cytochrome_P450_Monoox"/>
</dbReference>
<dbReference type="InterPro" id="IPR001128">
    <property type="entry name" value="Cyt_P450"/>
</dbReference>
<keyword evidence="4 8" id="KW-0560">Oxidoreductase</keyword>
<dbReference type="PRINTS" id="PR00385">
    <property type="entry name" value="P450"/>
</dbReference>
<evidence type="ECO:0000256" key="5">
    <source>
        <dbReference type="ARBA" id="ARBA00023004"/>
    </source>
</evidence>
<feature type="binding site" description="axial binding residue" evidence="7">
    <location>
        <position position="402"/>
    </location>
    <ligand>
        <name>heme</name>
        <dbReference type="ChEBI" id="CHEBI:30413"/>
    </ligand>
    <ligandPart>
        <name>Fe</name>
        <dbReference type="ChEBI" id="CHEBI:18248"/>
    </ligandPart>
</feature>
<dbReference type="PROSITE" id="PS00086">
    <property type="entry name" value="CYTOCHROME_P450"/>
    <property type="match status" value="1"/>
</dbReference>
<dbReference type="EMBL" id="MH908890">
    <property type="protein sequence ID" value="AYM52973.1"/>
    <property type="molecule type" value="Genomic_DNA"/>
</dbReference>